<gene>
    <name evidence="2" type="ORF">V5O48_015981</name>
</gene>
<reference evidence="2 3" key="1">
    <citation type="submission" date="2024-02" db="EMBL/GenBank/DDBJ databases">
        <title>A draft genome for the cacao thread blight pathogen Marasmius crinis-equi.</title>
        <authorList>
            <person name="Cohen S.P."/>
            <person name="Baruah I.K."/>
            <person name="Amoako-Attah I."/>
            <person name="Bukari Y."/>
            <person name="Meinhardt L.W."/>
            <person name="Bailey B.A."/>
        </authorList>
    </citation>
    <scope>NUCLEOTIDE SEQUENCE [LARGE SCALE GENOMIC DNA]</scope>
    <source>
        <strain evidence="2 3">GH-76</strain>
    </source>
</reference>
<feature type="compositionally biased region" description="Polar residues" evidence="1">
    <location>
        <begin position="7"/>
        <end position="17"/>
    </location>
</feature>
<feature type="region of interest" description="Disordered" evidence="1">
    <location>
        <begin position="1"/>
        <end position="196"/>
    </location>
</feature>
<organism evidence="2 3">
    <name type="scientific">Marasmius crinis-equi</name>
    <dbReference type="NCBI Taxonomy" id="585013"/>
    <lineage>
        <taxon>Eukaryota</taxon>
        <taxon>Fungi</taxon>
        <taxon>Dikarya</taxon>
        <taxon>Basidiomycota</taxon>
        <taxon>Agaricomycotina</taxon>
        <taxon>Agaricomycetes</taxon>
        <taxon>Agaricomycetidae</taxon>
        <taxon>Agaricales</taxon>
        <taxon>Marasmiineae</taxon>
        <taxon>Marasmiaceae</taxon>
        <taxon>Marasmius</taxon>
    </lineage>
</organism>
<feature type="compositionally biased region" description="Polar residues" evidence="1">
    <location>
        <begin position="74"/>
        <end position="84"/>
    </location>
</feature>
<proteinExistence type="predicted"/>
<evidence type="ECO:0000256" key="1">
    <source>
        <dbReference type="SAM" id="MobiDB-lite"/>
    </source>
</evidence>
<sequence length="578" mass="63441">MQAAPDWTTTRDQPSLSSDEDSPDTEGRRTPTPSSHVVSPDHRPNKHRRRSLSESGPTHSYGAPATPKNRKQRQNQPGRQSSPLPSRGASPPVAGSPTPSPREPSPSLSVPEPANSPMLDDGDNNNQSQTHADNTAAAGAGTDGNQQQQAPNEAAQPTTGDTLDITECPDFEDFKRRGVTRQEGNSFGSRPGIDWSSLTADELNATAGYTRWTTAQLQRGGRDIEQLCKNTRVGQLHHIAQNRLEWLIVRPSQGGTIHRTVLGPRFVELLRSLLADLGEPEENIAILTPEPRKRAAAAASKIACPSSFMAHVTNPRVRDILTCGHFWTKSPESSFIVRPLISSERSWTIRVWIAHCSGLSVADMCALLRWVAARRLWNHLPFCTAVDLATANDPRPLKARLLDVLTTFDAIPAEPLPENHTGSPVKLILTCRPIDGTDYKTMSNIKLGIRQLNFVHGASSFTLSPAYLADKRALRCNICGLDWHITSECRYKTFNDYSGPRDGINELVQIVLGAEAQSTIARTWAQQRQSADQDDLEEDTYASESDEFTPTIPGYRGNNKPRGGGRVRGRRGGRGRGY</sequence>
<name>A0ABR3ET18_9AGAR</name>
<dbReference type="Proteomes" id="UP001465976">
    <property type="component" value="Unassembled WGS sequence"/>
</dbReference>
<feature type="region of interest" description="Disordered" evidence="1">
    <location>
        <begin position="526"/>
        <end position="578"/>
    </location>
</feature>
<evidence type="ECO:0000313" key="3">
    <source>
        <dbReference type="Proteomes" id="UP001465976"/>
    </source>
</evidence>
<comment type="caution">
    <text evidence="2">The sequence shown here is derived from an EMBL/GenBank/DDBJ whole genome shotgun (WGS) entry which is preliminary data.</text>
</comment>
<protein>
    <submittedName>
        <fullName evidence="2">Uncharacterized protein</fullName>
    </submittedName>
</protein>
<keyword evidence="3" id="KW-1185">Reference proteome</keyword>
<accession>A0ABR3ET18</accession>
<feature type="compositionally biased region" description="Basic residues" evidence="1">
    <location>
        <begin position="563"/>
        <end position="578"/>
    </location>
</feature>
<evidence type="ECO:0000313" key="2">
    <source>
        <dbReference type="EMBL" id="KAL0566035.1"/>
    </source>
</evidence>
<feature type="compositionally biased region" description="Low complexity" evidence="1">
    <location>
        <begin position="132"/>
        <end position="157"/>
    </location>
</feature>
<feature type="compositionally biased region" description="Acidic residues" evidence="1">
    <location>
        <begin position="532"/>
        <end position="547"/>
    </location>
</feature>
<dbReference type="EMBL" id="JBAHYK010002031">
    <property type="protein sequence ID" value="KAL0566035.1"/>
    <property type="molecule type" value="Genomic_DNA"/>
</dbReference>